<dbReference type="PANTHER" id="PTHR11487">
    <property type="entry name" value="THIOESTERASE"/>
    <property type="match status" value="1"/>
</dbReference>
<keyword evidence="4" id="KW-1185">Reference proteome</keyword>
<dbReference type="Proteomes" id="UP000290637">
    <property type="component" value="Chromosome"/>
</dbReference>
<evidence type="ECO:0000256" key="1">
    <source>
        <dbReference type="ARBA" id="ARBA00007169"/>
    </source>
</evidence>
<dbReference type="AlphaFoldDB" id="A0A4P6KWQ0"/>
<dbReference type="PANTHER" id="PTHR11487:SF0">
    <property type="entry name" value="S-ACYL FATTY ACID SYNTHASE THIOESTERASE, MEDIUM CHAIN"/>
    <property type="match status" value="1"/>
</dbReference>
<protein>
    <submittedName>
        <fullName evidence="3">Thioesterase</fullName>
    </submittedName>
</protein>
<dbReference type="OrthoDB" id="8480037at2"/>
<dbReference type="Pfam" id="PF00975">
    <property type="entry name" value="Thioesterase"/>
    <property type="match status" value="1"/>
</dbReference>
<accession>A0A4P6KWQ0</accession>
<evidence type="ECO:0000313" key="4">
    <source>
        <dbReference type="Proteomes" id="UP000290637"/>
    </source>
</evidence>
<organism evidence="3 4">
    <name type="scientific">Pseudoduganella lutea</name>
    <dbReference type="NCBI Taxonomy" id="321985"/>
    <lineage>
        <taxon>Bacteria</taxon>
        <taxon>Pseudomonadati</taxon>
        <taxon>Pseudomonadota</taxon>
        <taxon>Betaproteobacteria</taxon>
        <taxon>Burkholderiales</taxon>
        <taxon>Oxalobacteraceae</taxon>
        <taxon>Telluria group</taxon>
        <taxon>Pseudoduganella</taxon>
    </lineage>
</organism>
<reference evidence="3 4" key="1">
    <citation type="submission" date="2019-02" db="EMBL/GenBank/DDBJ databases">
        <title>Draft Genome Sequences of Six Type Strains of the Genus Massilia.</title>
        <authorList>
            <person name="Miess H."/>
            <person name="Frediansyhah A."/>
            <person name="Gross H."/>
        </authorList>
    </citation>
    <scope>NUCLEOTIDE SEQUENCE [LARGE SCALE GENOMIC DNA]</scope>
    <source>
        <strain evidence="3 4">DSM 17473</strain>
    </source>
</reference>
<dbReference type="SUPFAM" id="SSF53474">
    <property type="entry name" value="alpha/beta-Hydrolases"/>
    <property type="match status" value="1"/>
</dbReference>
<dbReference type="KEGG" id="plue:EWM63_10655"/>
<name>A0A4P6KWQ0_9BURK</name>
<comment type="similarity">
    <text evidence="1">Belongs to the thioesterase family.</text>
</comment>
<gene>
    <name evidence="3" type="ORF">EWM63_10655</name>
</gene>
<dbReference type="InterPro" id="IPR001031">
    <property type="entry name" value="Thioesterase"/>
</dbReference>
<dbReference type="Gene3D" id="3.40.50.1820">
    <property type="entry name" value="alpha/beta hydrolase"/>
    <property type="match status" value="1"/>
</dbReference>
<sequence length="274" mass="30303">MHRLSCRPSGSAFLNRCAAQPEENIVNPWFTHFSRPAPHAGARLLCLPSSGGGSTLYRPWLGGLEDIELHAALLPGRERRMLEPPVQSMTAMVDGLVPAVAALADKPYFLFGHSMGALIAFELARALIARGINPPRRLFVSAFRAPHLPNPKRDLHALPDDEFIDALREYGGTPDAVLRHRETMDVLLPMLRADFRMHETYRHHEARPLPVPITALAGRADDAVPASQMTGWARHTDAGFAMRHFDGAHFFIHDSRDAVLKALGEAIHEELAFA</sequence>
<dbReference type="EMBL" id="CP035913">
    <property type="protein sequence ID" value="QBE63366.1"/>
    <property type="molecule type" value="Genomic_DNA"/>
</dbReference>
<dbReference type="InterPro" id="IPR012223">
    <property type="entry name" value="TEII"/>
</dbReference>
<dbReference type="InterPro" id="IPR029058">
    <property type="entry name" value="AB_hydrolase_fold"/>
</dbReference>
<dbReference type="GO" id="GO:0008610">
    <property type="term" value="P:lipid biosynthetic process"/>
    <property type="evidence" value="ECO:0007669"/>
    <property type="project" value="TreeGrafter"/>
</dbReference>
<evidence type="ECO:0000313" key="3">
    <source>
        <dbReference type="EMBL" id="QBE63366.1"/>
    </source>
</evidence>
<feature type="domain" description="Thioesterase" evidence="2">
    <location>
        <begin position="43"/>
        <end position="264"/>
    </location>
</feature>
<proteinExistence type="inferred from homology"/>
<evidence type="ECO:0000259" key="2">
    <source>
        <dbReference type="Pfam" id="PF00975"/>
    </source>
</evidence>